<dbReference type="EMBL" id="JALJOQ010000102">
    <property type="protein sequence ID" value="KAK9798139.1"/>
    <property type="molecule type" value="Genomic_DNA"/>
</dbReference>
<dbReference type="GO" id="GO:0070189">
    <property type="term" value="P:kynurenine metabolic process"/>
    <property type="evidence" value="ECO:0007669"/>
    <property type="project" value="TreeGrafter"/>
</dbReference>
<dbReference type="InterPro" id="IPR036188">
    <property type="entry name" value="FAD/NAD-bd_sf"/>
</dbReference>
<keyword evidence="4" id="KW-1185">Reference proteome</keyword>
<accession>A0AAW1NUH0</accession>
<dbReference type="PANTHER" id="PTHR46028:SF7">
    <property type="entry name" value="KYNURENINE 3-MONOOXYGENASE-RELATED"/>
    <property type="match status" value="1"/>
</dbReference>
<sequence length="476" mass="51711">MDGPALRQATDGARGRAAVVGGGPAGLAAAISLANRNFSVLILEKQASPTPEAQVRPRSYVYGINTRGQWALDQMGLRRPGQEGEEAAEINGLRIGFSKFGRARKGGPSKIKRAKALSTVWAERACIVDYLSNEARRQHHDRITTQWGCSLLDLNTLSSTVTYSTAAGDTRRDSFDLIVGADGANSAVRAAMHRQDPQLQVTHLPARRRYKPFYGLKAEGDWVPAPPQGTVVSFITAPTHLMILWKGPADTVSGLIGASEHFMLQPRTKQDWLQLLETYHPELPSHWMTSAAEQLQEAKAARAASSVKCSYIVQSRTVLIGDAAHACTPNMGQGVNTAMEDAVQLAEAIQACRYDVPAGLQRFQDERLPEMHAMHQLDLNVDARYGMQGKLHPEFLVSMATFVFWGTLTKIFPQVQLPPTMASNRASVSFQKVVASIRAHKAAVGAILGSALILLARWVVLLSLQGTVRLPGLSPA</sequence>
<protein>
    <recommendedName>
        <fullName evidence="2">FAD-binding domain-containing protein</fullName>
    </recommendedName>
</protein>
<dbReference type="Pfam" id="PF01494">
    <property type="entry name" value="FAD_binding_3"/>
    <property type="match status" value="1"/>
</dbReference>
<comment type="caution">
    <text evidence="3">The sequence shown here is derived from an EMBL/GenBank/DDBJ whole genome shotgun (WGS) entry which is preliminary data.</text>
</comment>
<dbReference type="GO" id="GO:0071949">
    <property type="term" value="F:FAD binding"/>
    <property type="evidence" value="ECO:0007669"/>
    <property type="project" value="InterPro"/>
</dbReference>
<dbReference type="PANTHER" id="PTHR46028">
    <property type="entry name" value="KYNURENINE 3-MONOOXYGENASE"/>
    <property type="match status" value="1"/>
</dbReference>
<dbReference type="Gene3D" id="3.50.50.60">
    <property type="entry name" value="FAD/NAD(P)-binding domain"/>
    <property type="match status" value="1"/>
</dbReference>
<keyword evidence="1" id="KW-0560">Oxidoreductase</keyword>
<dbReference type="InterPro" id="IPR002938">
    <property type="entry name" value="FAD-bd"/>
</dbReference>
<evidence type="ECO:0000256" key="1">
    <source>
        <dbReference type="ARBA" id="ARBA00023033"/>
    </source>
</evidence>
<dbReference type="GO" id="GO:0004502">
    <property type="term" value="F:kynurenine 3-monooxygenase activity"/>
    <property type="evidence" value="ECO:0007669"/>
    <property type="project" value="TreeGrafter"/>
</dbReference>
<reference evidence="3 4" key="1">
    <citation type="journal article" date="2024" name="Nat. Commun.">
        <title>Phylogenomics reveals the evolutionary origins of lichenization in chlorophyte algae.</title>
        <authorList>
            <person name="Puginier C."/>
            <person name="Libourel C."/>
            <person name="Otte J."/>
            <person name="Skaloud P."/>
            <person name="Haon M."/>
            <person name="Grisel S."/>
            <person name="Petersen M."/>
            <person name="Berrin J.G."/>
            <person name="Delaux P.M."/>
            <person name="Dal Grande F."/>
            <person name="Keller J."/>
        </authorList>
    </citation>
    <scope>NUCLEOTIDE SEQUENCE [LARGE SCALE GENOMIC DNA]</scope>
    <source>
        <strain evidence="3 4">SAG 2036</strain>
    </source>
</reference>
<evidence type="ECO:0000313" key="3">
    <source>
        <dbReference type="EMBL" id="KAK9798139.1"/>
    </source>
</evidence>
<evidence type="ECO:0000259" key="2">
    <source>
        <dbReference type="Pfam" id="PF01494"/>
    </source>
</evidence>
<feature type="domain" description="FAD-binding" evidence="2">
    <location>
        <begin position="18"/>
        <end position="374"/>
    </location>
</feature>
<dbReference type="AlphaFoldDB" id="A0AAW1NUH0"/>
<proteinExistence type="predicted"/>
<name>A0AAW1NUH0_9CHLO</name>
<organism evidence="3 4">
    <name type="scientific">Symbiochloris irregularis</name>
    <dbReference type="NCBI Taxonomy" id="706552"/>
    <lineage>
        <taxon>Eukaryota</taxon>
        <taxon>Viridiplantae</taxon>
        <taxon>Chlorophyta</taxon>
        <taxon>core chlorophytes</taxon>
        <taxon>Trebouxiophyceae</taxon>
        <taxon>Trebouxiales</taxon>
        <taxon>Trebouxiaceae</taxon>
        <taxon>Symbiochloris</taxon>
    </lineage>
</organism>
<dbReference type="SUPFAM" id="SSF51905">
    <property type="entry name" value="FAD/NAD(P)-binding domain"/>
    <property type="match status" value="1"/>
</dbReference>
<dbReference type="Proteomes" id="UP001465755">
    <property type="component" value="Unassembled WGS sequence"/>
</dbReference>
<dbReference type="PRINTS" id="PR00420">
    <property type="entry name" value="RNGMNOXGNASE"/>
</dbReference>
<gene>
    <name evidence="3" type="ORF">WJX73_006863</name>
</gene>
<evidence type="ECO:0000313" key="4">
    <source>
        <dbReference type="Proteomes" id="UP001465755"/>
    </source>
</evidence>
<keyword evidence="1" id="KW-0503">Monooxygenase</keyword>